<comment type="subcellular location">
    <subcellularLocation>
        <location evidence="1">Membrane</location>
        <topology evidence="1">Multi-pass membrane protein</topology>
    </subcellularLocation>
</comment>
<keyword evidence="5 8" id="KW-0472">Membrane</keyword>
<reference evidence="10 11" key="1">
    <citation type="submission" date="2024-02" db="EMBL/GenBank/DDBJ databases">
        <authorList>
            <person name="Chen Y."/>
            <person name="Shah S."/>
            <person name="Dougan E. K."/>
            <person name="Thang M."/>
            <person name="Chan C."/>
        </authorList>
    </citation>
    <scope>NUCLEOTIDE SEQUENCE [LARGE SCALE GENOMIC DNA]</scope>
</reference>
<feature type="transmembrane region" description="Helical" evidence="8">
    <location>
        <begin position="289"/>
        <end position="316"/>
    </location>
</feature>
<dbReference type="InterPro" id="IPR002048">
    <property type="entry name" value="EF_hand_dom"/>
</dbReference>
<dbReference type="Gene3D" id="1.10.238.10">
    <property type="entry name" value="EF-hand"/>
    <property type="match status" value="1"/>
</dbReference>
<protein>
    <submittedName>
        <fullName evidence="10">L type</fullName>
    </submittedName>
</protein>
<sequence>MAVEETNVQFVSITPRPDPVVSPKASHSAWSQSPEPTPPSPQRSQPPSPAVRFTKMKSNISDKSENSIRDKHAPVCTTSFSRKSAFMAKPIVPSGRRNSLREGREQRSEERAKKKKLPNGFALDTAAASGRVGRGRRISQLPAEPPAEEQYSRWTRARLWLFPMVRHKYFNFLSAALILSNAFFMGSETAWITCSGDAEGIGWYITNVCFTQIFLVELLVRWFVEGRYFWVDLWNVFDASLVLFSLIDDFVLTFLVASDQSATVLLALRFARMLRFVRVLRLLRLFKGLWYLVEGIVASLSSLAWAWLLLIVMMYLPAIFVTQTFGRNDPPDATLTAAFGTLPRSMYTLFKVMTMETWADLARYTGTIINGAEIFFVLYIFCTSFAVMNCVVAVIVQNTCVHAKERQEDMRSVQEKNDANAMVKILEVFQTADVQQTGQISKKEFLKAMDIPSVMQLMHEVQIDVRQAALLFDVLDYNNSGTLDSEEFLEGIMLARGEARSREVIAAQCDLWKDEHDTIKTLEELEDEISEAIDDVNDFIDTFRSEIRVARGADAIDNQFQWLYSRPE</sequence>
<feature type="compositionally biased region" description="Polar residues" evidence="7">
    <location>
        <begin position="1"/>
        <end position="12"/>
    </location>
</feature>
<organism evidence="10 11">
    <name type="scientific">Durusdinium trenchii</name>
    <dbReference type="NCBI Taxonomy" id="1381693"/>
    <lineage>
        <taxon>Eukaryota</taxon>
        <taxon>Sar</taxon>
        <taxon>Alveolata</taxon>
        <taxon>Dinophyceae</taxon>
        <taxon>Suessiales</taxon>
        <taxon>Symbiodiniaceae</taxon>
        <taxon>Durusdinium</taxon>
    </lineage>
</organism>
<dbReference type="EMBL" id="CAXAMM010044029">
    <property type="protein sequence ID" value="CAK9112831.1"/>
    <property type="molecule type" value="Genomic_DNA"/>
</dbReference>
<keyword evidence="11" id="KW-1185">Reference proteome</keyword>
<dbReference type="SUPFAM" id="SSF81324">
    <property type="entry name" value="Voltage-gated potassium channels"/>
    <property type="match status" value="1"/>
</dbReference>
<feature type="transmembrane region" description="Helical" evidence="8">
    <location>
        <begin position="227"/>
        <end position="244"/>
    </location>
</feature>
<feature type="transmembrane region" description="Helical" evidence="8">
    <location>
        <begin position="374"/>
        <end position="396"/>
    </location>
</feature>
<evidence type="ECO:0000256" key="2">
    <source>
        <dbReference type="ARBA" id="ARBA00022692"/>
    </source>
</evidence>
<feature type="compositionally biased region" description="Pro residues" evidence="7">
    <location>
        <begin position="35"/>
        <end position="49"/>
    </location>
</feature>
<dbReference type="Gene3D" id="1.20.120.350">
    <property type="entry name" value="Voltage-gated potassium channels. Chain C"/>
    <property type="match status" value="1"/>
</dbReference>
<feature type="transmembrane region" description="Helical" evidence="8">
    <location>
        <begin position="169"/>
        <end position="186"/>
    </location>
</feature>
<evidence type="ECO:0000259" key="9">
    <source>
        <dbReference type="PROSITE" id="PS50222"/>
    </source>
</evidence>
<dbReference type="Proteomes" id="UP001642464">
    <property type="component" value="Unassembled WGS sequence"/>
</dbReference>
<evidence type="ECO:0000256" key="4">
    <source>
        <dbReference type="ARBA" id="ARBA00022989"/>
    </source>
</evidence>
<feature type="domain" description="EF-hand" evidence="9">
    <location>
        <begin position="420"/>
        <end position="455"/>
    </location>
</feature>
<dbReference type="PROSITE" id="PS00018">
    <property type="entry name" value="EF_HAND_1"/>
    <property type="match status" value="1"/>
</dbReference>
<evidence type="ECO:0000256" key="7">
    <source>
        <dbReference type="SAM" id="MobiDB-lite"/>
    </source>
</evidence>
<name>A0ABP0SKL0_9DINO</name>
<dbReference type="PANTHER" id="PTHR10037">
    <property type="entry name" value="VOLTAGE-GATED CATION CHANNEL CALCIUM AND SODIUM"/>
    <property type="match status" value="1"/>
</dbReference>
<keyword evidence="6" id="KW-0175">Coiled coil</keyword>
<evidence type="ECO:0000313" key="10">
    <source>
        <dbReference type="EMBL" id="CAK9112831.1"/>
    </source>
</evidence>
<evidence type="ECO:0000256" key="3">
    <source>
        <dbReference type="ARBA" id="ARBA00022837"/>
    </source>
</evidence>
<dbReference type="Pfam" id="PF00520">
    <property type="entry name" value="Ion_trans"/>
    <property type="match status" value="1"/>
</dbReference>
<feature type="coiled-coil region" evidence="6">
    <location>
        <begin position="515"/>
        <end position="542"/>
    </location>
</feature>
<dbReference type="Gene3D" id="1.10.287.70">
    <property type="match status" value="1"/>
</dbReference>
<evidence type="ECO:0000256" key="1">
    <source>
        <dbReference type="ARBA" id="ARBA00004141"/>
    </source>
</evidence>
<accession>A0ABP0SKL0</accession>
<keyword evidence="3" id="KW-0106">Calcium</keyword>
<dbReference type="InterPro" id="IPR005821">
    <property type="entry name" value="Ion_trans_dom"/>
</dbReference>
<dbReference type="PROSITE" id="PS50222">
    <property type="entry name" value="EF_HAND_2"/>
    <property type="match status" value="2"/>
</dbReference>
<dbReference type="PANTHER" id="PTHR10037:SF62">
    <property type="entry name" value="SODIUM CHANNEL PROTEIN 60E"/>
    <property type="match status" value="1"/>
</dbReference>
<keyword evidence="4 8" id="KW-1133">Transmembrane helix</keyword>
<feature type="domain" description="EF-hand" evidence="9">
    <location>
        <begin position="463"/>
        <end position="498"/>
    </location>
</feature>
<feature type="transmembrane region" description="Helical" evidence="8">
    <location>
        <begin position="201"/>
        <end position="220"/>
    </location>
</feature>
<evidence type="ECO:0000256" key="8">
    <source>
        <dbReference type="SAM" id="Phobius"/>
    </source>
</evidence>
<evidence type="ECO:0000256" key="5">
    <source>
        <dbReference type="ARBA" id="ARBA00023136"/>
    </source>
</evidence>
<feature type="region of interest" description="Disordered" evidence="7">
    <location>
        <begin position="87"/>
        <end position="119"/>
    </location>
</feature>
<feature type="compositionally biased region" description="Basic and acidic residues" evidence="7">
    <location>
        <begin position="60"/>
        <end position="73"/>
    </location>
</feature>
<dbReference type="InterPro" id="IPR011992">
    <property type="entry name" value="EF-hand-dom_pair"/>
</dbReference>
<dbReference type="CDD" id="cd00051">
    <property type="entry name" value="EFh"/>
    <property type="match status" value="1"/>
</dbReference>
<dbReference type="SMART" id="SM00054">
    <property type="entry name" value="EFh"/>
    <property type="match status" value="2"/>
</dbReference>
<keyword evidence="2 8" id="KW-0812">Transmembrane</keyword>
<proteinExistence type="predicted"/>
<evidence type="ECO:0000313" key="11">
    <source>
        <dbReference type="Proteomes" id="UP001642464"/>
    </source>
</evidence>
<comment type="caution">
    <text evidence="10">The sequence shown here is derived from an EMBL/GenBank/DDBJ whole genome shotgun (WGS) entry which is preliminary data.</text>
</comment>
<dbReference type="InterPro" id="IPR018247">
    <property type="entry name" value="EF_Hand_1_Ca_BS"/>
</dbReference>
<feature type="region of interest" description="Disordered" evidence="7">
    <location>
        <begin position="1"/>
        <end position="73"/>
    </location>
</feature>
<evidence type="ECO:0000256" key="6">
    <source>
        <dbReference type="SAM" id="Coils"/>
    </source>
</evidence>
<dbReference type="SUPFAM" id="SSF47473">
    <property type="entry name" value="EF-hand"/>
    <property type="match status" value="1"/>
</dbReference>
<feature type="compositionally biased region" description="Basic and acidic residues" evidence="7">
    <location>
        <begin position="99"/>
        <end position="112"/>
    </location>
</feature>
<feature type="transmembrane region" description="Helical" evidence="8">
    <location>
        <begin position="250"/>
        <end position="268"/>
    </location>
</feature>
<dbReference type="InterPro" id="IPR043203">
    <property type="entry name" value="VGCC_Ca_Na"/>
</dbReference>
<gene>
    <name evidence="10" type="ORF">SCF082_LOCUS52314</name>
</gene>
<dbReference type="InterPro" id="IPR027359">
    <property type="entry name" value="Volt_channel_dom_sf"/>
</dbReference>